<comment type="caution">
    <text evidence="1">The sequence shown here is derived from an EMBL/GenBank/DDBJ whole genome shotgun (WGS) entry which is preliminary data.</text>
</comment>
<evidence type="ECO:0000313" key="1">
    <source>
        <dbReference type="EMBL" id="PON38222.1"/>
    </source>
</evidence>
<name>A0A2P5ANV7_TREOI</name>
<dbReference type="AlphaFoldDB" id="A0A2P5ANV7"/>
<protein>
    <recommendedName>
        <fullName evidence="3">Reverse transcriptase domain-containing protein</fullName>
    </recommendedName>
</protein>
<reference evidence="2" key="1">
    <citation type="submission" date="2016-06" db="EMBL/GenBank/DDBJ databases">
        <title>Parallel loss of symbiosis genes in relatives of nitrogen-fixing non-legume Parasponia.</title>
        <authorList>
            <person name="Van Velzen R."/>
            <person name="Holmer R."/>
            <person name="Bu F."/>
            <person name="Rutten L."/>
            <person name="Van Zeijl A."/>
            <person name="Liu W."/>
            <person name="Santuari L."/>
            <person name="Cao Q."/>
            <person name="Sharma T."/>
            <person name="Shen D."/>
            <person name="Roswanjaya Y."/>
            <person name="Wardhani T."/>
            <person name="Kalhor M.S."/>
            <person name="Jansen J."/>
            <person name="Van den Hoogen J."/>
            <person name="Gungor B."/>
            <person name="Hartog M."/>
            <person name="Hontelez J."/>
            <person name="Verver J."/>
            <person name="Yang W.-C."/>
            <person name="Schijlen E."/>
            <person name="Repin R."/>
            <person name="Schilthuizen M."/>
            <person name="Schranz E."/>
            <person name="Heidstra R."/>
            <person name="Miyata K."/>
            <person name="Fedorova E."/>
            <person name="Kohlen W."/>
            <person name="Bisseling T."/>
            <person name="Smit S."/>
            <person name="Geurts R."/>
        </authorList>
    </citation>
    <scope>NUCLEOTIDE SEQUENCE [LARGE SCALE GENOMIC DNA]</scope>
    <source>
        <strain evidence="2">cv. RG33-2</strain>
    </source>
</reference>
<dbReference type="OrthoDB" id="1194593at2759"/>
<dbReference type="Proteomes" id="UP000237000">
    <property type="component" value="Unassembled WGS sequence"/>
</dbReference>
<organism evidence="1 2">
    <name type="scientific">Trema orientale</name>
    <name type="common">Charcoal tree</name>
    <name type="synonym">Celtis orientalis</name>
    <dbReference type="NCBI Taxonomy" id="63057"/>
    <lineage>
        <taxon>Eukaryota</taxon>
        <taxon>Viridiplantae</taxon>
        <taxon>Streptophyta</taxon>
        <taxon>Embryophyta</taxon>
        <taxon>Tracheophyta</taxon>
        <taxon>Spermatophyta</taxon>
        <taxon>Magnoliopsida</taxon>
        <taxon>eudicotyledons</taxon>
        <taxon>Gunneridae</taxon>
        <taxon>Pentapetalae</taxon>
        <taxon>rosids</taxon>
        <taxon>fabids</taxon>
        <taxon>Rosales</taxon>
        <taxon>Cannabaceae</taxon>
        <taxon>Trema</taxon>
    </lineage>
</organism>
<keyword evidence="2" id="KW-1185">Reference proteome</keyword>
<sequence>MAPKQNYTPLNTPREQIMIQIEGKNMLKAPLPMRAPPEKRNMNKYCRFHKELGHKTSECHHLKDQIEGLIQQGYLREYVNRAAKQDK</sequence>
<gene>
    <name evidence="1" type="ORF">TorRG33x02_345630</name>
</gene>
<accession>A0A2P5ANV7</accession>
<evidence type="ECO:0000313" key="2">
    <source>
        <dbReference type="Proteomes" id="UP000237000"/>
    </source>
</evidence>
<dbReference type="InParanoid" id="A0A2P5ANV7"/>
<evidence type="ECO:0008006" key="3">
    <source>
        <dbReference type="Google" id="ProtNLM"/>
    </source>
</evidence>
<dbReference type="EMBL" id="JXTC01000761">
    <property type="protein sequence ID" value="PON38222.1"/>
    <property type="molecule type" value="Genomic_DNA"/>
</dbReference>
<proteinExistence type="predicted"/>